<sequence>MYKTKVLFLQHHFQDCILEHLFPFPHATPLVFNLATSFFPYLVCVELDNSLGFGRKISLNTQWKLKRRIFSSGLPISSGVFFNEKIKEIVCDPLITPSI</sequence>
<evidence type="ECO:0000313" key="3">
    <source>
        <dbReference type="Proteomes" id="UP000429181"/>
    </source>
</evidence>
<accession>A0A4W2CJ76</accession>
<reference evidence="2 3" key="1">
    <citation type="submission" date="2018-11" db="EMBL/GenBank/DDBJ databases">
        <title>Haplotype-resolved cattle genomes.</title>
        <authorList>
            <person name="Low W.Y."/>
            <person name="Tearle R."/>
            <person name="Bickhart D.M."/>
            <person name="Rosen B.D."/>
            <person name="Koren S."/>
            <person name="Rhie A."/>
            <person name="Hiendleder S."/>
            <person name="Phillippy A.M."/>
            <person name="Smith T.P.L."/>
            <person name="Williams J.L."/>
        </authorList>
    </citation>
    <scope>NUCLEOTIDE SEQUENCE [LARGE SCALE GENOMIC DNA]</scope>
</reference>
<organism evidence="1 2">
    <name type="scientific">Bos indicus x Bos taurus</name>
    <name type="common">Hybrid cattle</name>
    <dbReference type="NCBI Taxonomy" id="30522"/>
    <lineage>
        <taxon>Eukaryota</taxon>
        <taxon>Metazoa</taxon>
        <taxon>Chordata</taxon>
        <taxon>Craniata</taxon>
        <taxon>Vertebrata</taxon>
        <taxon>Euteleostomi</taxon>
        <taxon>Mammalia</taxon>
        <taxon>Eutheria</taxon>
        <taxon>Laurasiatheria</taxon>
        <taxon>Artiodactyla</taxon>
        <taxon>Ruminantia</taxon>
        <taxon>Pecora</taxon>
        <taxon>Bovidae</taxon>
        <taxon>Bovinae</taxon>
        <taxon>Bos</taxon>
    </lineage>
</organism>
<dbReference type="OMA" id="IVCDPLI"/>
<evidence type="ECO:0000313" key="1">
    <source>
        <dbReference type="Ensembl" id="ENSBIXP00000011980.1"/>
    </source>
</evidence>
<dbReference type="GeneTree" id="ENSGT00960000190920"/>
<dbReference type="Ensembl" id="ENSBIXT00000021946.1">
    <property type="protein sequence ID" value="ENSBIXP00000011980.1"/>
    <property type="gene ID" value="ENSBIXG00000017125.1"/>
</dbReference>
<protein>
    <submittedName>
        <fullName evidence="1">Uncharacterized protein</fullName>
    </submittedName>
</protein>
<dbReference type="Proteomes" id="UP000429181">
    <property type="component" value="Chromosome 13"/>
</dbReference>
<name>A0A4W2CJ76_BOBOX</name>
<evidence type="ECO:0000313" key="2">
    <source>
        <dbReference type="Proteomes" id="UP000314981"/>
    </source>
</evidence>
<dbReference type="AlphaFoldDB" id="A0A4W2CJ76"/>
<proteinExistence type="predicted"/>
<dbReference type="Ensembl" id="ENSBIXT00005049176.1">
    <property type="protein sequence ID" value="ENSBIXP00005018287.1"/>
    <property type="gene ID" value="ENSBIXG00005021704.1"/>
</dbReference>
<dbReference type="Proteomes" id="UP000314981">
    <property type="component" value="Chromosome 13"/>
</dbReference>
<keyword evidence="2" id="KW-1185">Reference proteome</keyword>
<reference evidence="1" key="2">
    <citation type="submission" date="2025-05" db="UniProtKB">
        <authorList>
            <consortium name="Ensembl"/>
        </authorList>
    </citation>
    <scope>IDENTIFICATION</scope>
</reference>